<evidence type="ECO:0000313" key="12">
    <source>
        <dbReference type="Proteomes" id="UP000051461"/>
    </source>
</evidence>
<dbReference type="PANTHER" id="PTHR43727">
    <property type="entry name" value="DIAMINOPIMELATE DECARBOXYLASE"/>
    <property type="match status" value="1"/>
</dbReference>
<comment type="pathway">
    <text evidence="5 8">Amino-acid biosynthesis; L-lysine biosynthesis via DAP pathway; L-lysine from DL-2,6-diaminopimelate: step 1/1.</text>
</comment>
<dbReference type="Proteomes" id="UP000051461">
    <property type="component" value="Unassembled WGS sequence"/>
</dbReference>
<feature type="domain" description="Orn/DAP/Arg decarboxylase 2 N-terminal" evidence="10">
    <location>
        <begin position="50"/>
        <end position="307"/>
    </location>
</feature>
<keyword evidence="4 5" id="KW-0456">Lyase</keyword>
<dbReference type="UniPathway" id="UPA00034">
    <property type="reaction ID" value="UER00027"/>
</dbReference>
<keyword evidence="3 5" id="KW-0663">Pyridoxal phosphate</keyword>
<evidence type="ECO:0000256" key="7">
    <source>
        <dbReference type="PIRSR" id="PIRSR600183-50"/>
    </source>
</evidence>
<dbReference type="FunFam" id="3.20.20.10:FF:000003">
    <property type="entry name" value="Diaminopimelate decarboxylase"/>
    <property type="match status" value="1"/>
</dbReference>
<sequence length="447" mass="48456">MLKKGAKKMSYYHYGTMVTNAAGHLAIGGVDTLDLAKEYGTPLFVYDTALIKQRIQAFKEVFEAAHVAYKITYASKAFAAVAMYQLIAKAGIGCDIVSGGELYTAQQAGFPMAEVTFHGNNKTAAEIEQAIAAGVGTIVVDNFSEIELLDDLLAKANKTAAILLRISPGISAHTHEYIMTGQEDSKFGFDLKSGQATQAFLEVEKRDRLHLLGIHCHIGSQIFETNGFEMAAEALVQLLAQWHQKTGFDAQVMNLGGGFGVRYTADDQPLAPQDYVKDIVADVQGKMAEQGLKMPAIWIEPGRSMVAEAGTTLYTIGTRKDLPGIRNYLAVDGGMGDNIRPALYQAKYDTFLAGQPEAEPTQKVTVVGKYCESGDILAYDQQLPATQPGDILAMPTTGAYGYAMASNYNRNPRPAVVFVENGHAALVVKRESYANLVQLDQTLPENF</sequence>
<dbReference type="EC" id="4.1.1.20" evidence="5 6"/>
<dbReference type="InterPro" id="IPR000183">
    <property type="entry name" value="Orn/DAP/Arg_de-COase"/>
</dbReference>
<organism evidence="11 12">
    <name type="scientific">Loigolactobacillus bifermentans DSM 20003</name>
    <dbReference type="NCBI Taxonomy" id="1423726"/>
    <lineage>
        <taxon>Bacteria</taxon>
        <taxon>Bacillati</taxon>
        <taxon>Bacillota</taxon>
        <taxon>Bacilli</taxon>
        <taxon>Lactobacillales</taxon>
        <taxon>Lactobacillaceae</taxon>
        <taxon>Loigolactobacillus</taxon>
    </lineage>
</organism>
<feature type="binding site" evidence="5">
    <location>
        <position position="400"/>
    </location>
    <ligand>
        <name>substrate</name>
    </ligand>
</feature>
<evidence type="ECO:0000256" key="6">
    <source>
        <dbReference type="NCBIfam" id="TIGR01048"/>
    </source>
</evidence>
<dbReference type="InterPro" id="IPR002986">
    <property type="entry name" value="DAP_deCOOHase_LysA"/>
</dbReference>
<evidence type="ECO:0000256" key="8">
    <source>
        <dbReference type="RuleBase" id="RU003738"/>
    </source>
</evidence>
<dbReference type="CDD" id="cd06828">
    <property type="entry name" value="PLPDE_III_DapDC"/>
    <property type="match status" value="1"/>
</dbReference>
<dbReference type="PRINTS" id="PR01181">
    <property type="entry name" value="DAPDCRBXLASE"/>
</dbReference>
<keyword evidence="5" id="KW-0028">Amino-acid biosynthesis</keyword>
<comment type="function">
    <text evidence="5">Specifically catalyzes the decarboxylation of meso-diaminopimelate (meso-DAP) to L-lysine.</text>
</comment>
<dbReference type="STRING" id="1423726.FC07_GL000967"/>
<keyword evidence="2 5" id="KW-0210">Decarboxylase</keyword>
<keyword evidence="12" id="KW-1185">Reference proteome</keyword>
<comment type="catalytic activity">
    <reaction evidence="5 8">
        <text>meso-2,6-diaminopimelate + H(+) = L-lysine + CO2</text>
        <dbReference type="Rhea" id="RHEA:15101"/>
        <dbReference type="ChEBI" id="CHEBI:15378"/>
        <dbReference type="ChEBI" id="CHEBI:16526"/>
        <dbReference type="ChEBI" id="CHEBI:32551"/>
        <dbReference type="ChEBI" id="CHEBI:57791"/>
        <dbReference type="EC" id="4.1.1.20"/>
    </reaction>
</comment>
<dbReference type="InterPro" id="IPR009006">
    <property type="entry name" value="Ala_racemase/Decarboxylase_C"/>
</dbReference>
<evidence type="ECO:0000256" key="5">
    <source>
        <dbReference type="HAMAP-Rule" id="MF_02120"/>
    </source>
</evidence>
<comment type="similarity">
    <text evidence="5">Belongs to the Orn/Lys/Arg decarboxylase class-II family. LysA subfamily.</text>
</comment>
<dbReference type="InterPro" id="IPR022643">
    <property type="entry name" value="De-COase2_C"/>
</dbReference>
<protein>
    <recommendedName>
        <fullName evidence="5 6">Diaminopimelate decarboxylase</fullName>
        <shortName evidence="5">DAP decarboxylase</shortName>
        <shortName evidence="5">DAPDC</shortName>
        <ecNumber evidence="5 6">4.1.1.20</ecNumber>
    </recommendedName>
</protein>
<feature type="binding site" evidence="5">
    <location>
        <position position="303"/>
    </location>
    <ligand>
        <name>substrate</name>
    </ligand>
</feature>
<dbReference type="GO" id="GO:0008836">
    <property type="term" value="F:diaminopimelate decarboxylase activity"/>
    <property type="evidence" value="ECO:0007669"/>
    <property type="project" value="UniProtKB-UniRule"/>
</dbReference>
<feature type="binding site" evidence="5">
    <location>
        <position position="400"/>
    </location>
    <ligand>
        <name>pyridoxal 5'-phosphate</name>
        <dbReference type="ChEBI" id="CHEBI:597326"/>
    </ligand>
</feature>
<proteinExistence type="inferred from homology"/>
<comment type="cofactor">
    <cofactor evidence="1 5 7 8">
        <name>pyridoxal 5'-phosphate</name>
        <dbReference type="ChEBI" id="CHEBI:597326"/>
    </cofactor>
</comment>
<dbReference type="Pfam" id="PF02784">
    <property type="entry name" value="Orn_Arg_deC_N"/>
    <property type="match status" value="1"/>
</dbReference>
<evidence type="ECO:0000259" key="10">
    <source>
        <dbReference type="Pfam" id="PF02784"/>
    </source>
</evidence>
<evidence type="ECO:0000256" key="4">
    <source>
        <dbReference type="ARBA" id="ARBA00023239"/>
    </source>
</evidence>
<dbReference type="Gene3D" id="3.20.20.10">
    <property type="entry name" value="Alanine racemase"/>
    <property type="match status" value="1"/>
</dbReference>
<feature type="binding site" evidence="5">
    <location>
        <position position="340"/>
    </location>
    <ligand>
        <name>substrate</name>
    </ligand>
</feature>
<comment type="caution">
    <text evidence="11">The sequence shown here is derived from an EMBL/GenBank/DDBJ whole genome shotgun (WGS) entry which is preliminary data.</text>
</comment>
<evidence type="ECO:0000256" key="1">
    <source>
        <dbReference type="ARBA" id="ARBA00001933"/>
    </source>
</evidence>
<dbReference type="SUPFAM" id="SSF51419">
    <property type="entry name" value="PLP-binding barrel"/>
    <property type="match status" value="1"/>
</dbReference>
<keyword evidence="5 8" id="KW-0457">Lysine biosynthesis</keyword>
<dbReference type="SUPFAM" id="SSF50621">
    <property type="entry name" value="Alanine racemase C-terminal domain-like"/>
    <property type="match status" value="1"/>
</dbReference>
<gene>
    <name evidence="5" type="primary">lysA</name>
    <name evidence="11" type="ORF">FC07_GL000967</name>
</gene>
<feature type="binding site" evidence="5">
    <location>
        <position position="372"/>
    </location>
    <ligand>
        <name>substrate</name>
    </ligand>
</feature>
<dbReference type="PRINTS" id="PR01179">
    <property type="entry name" value="ODADCRBXLASE"/>
</dbReference>
<dbReference type="Gene3D" id="2.40.37.10">
    <property type="entry name" value="Lyase, Ornithine Decarboxylase, Chain A, domain 1"/>
    <property type="match status" value="1"/>
</dbReference>
<feature type="domain" description="Orn/DAP/Arg decarboxylase 2 C-terminal" evidence="9">
    <location>
        <begin position="44"/>
        <end position="398"/>
    </location>
</feature>
<dbReference type="GO" id="GO:0030170">
    <property type="term" value="F:pyridoxal phosphate binding"/>
    <property type="evidence" value="ECO:0007669"/>
    <property type="project" value="UniProtKB-UniRule"/>
</dbReference>
<dbReference type="EMBL" id="AZDA01000016">
    <property type="protein sequence ID" value="KRK40336.1"/>
    <property type="molecule type" value="Genomic_DNA"/>
</dbReference>
<comment type="subunit">
    <text evidence="5">Homodimer.</text>
</comment>
<evidence type="ECO:0000256" key="3">
    <source>
        <dbReference type="ARBA" id="ARBA00022898"/>
    </source>
</evidence>
<name>A0A0R1H1G8_9LACO</name>
<dbReference type="PANTHER" id="PTHR43727:SF2">
    <property type="entry name" value="GROUP IV DECARBOXYLASE"/>
    <property type="match status" value="1"/>
</dbReference>
<dbReference type="GO" id="GO:0009089">
    <property type="term" value="P:lysine biosynthetic process via diaminopimelate"/>
    <property type="evidence" value="ECO:0007669"/>
    <property type="project" value="UniProtKB-UniRule"/>
</dbReference>
<feature type="modified residue" description="N6-(pyridoxal phosphate)lysine" evidence="5 7">
    <location>
        <position position="76"/>
    </location>
</feature>
<feature type="binding site" evidence="5">
    <location>
        <begin position="300"/>
        <end position="303"/>
    </location>
    <ligand>
        <name>pyridoxal 5'-phosphate</name>
        <dbReference type="ChEBI" id="CHEBI:597326"/>
    </ligand>
</feature>
<dbReference type="AlphaFoldDB" id="A0A0R1H1G8"/>
<dbReference type="InterPro" id="IPR022644">
    <property type="entry name" value="De-COase2_N"/>
</dbReference>
<dbReference type="NCBIfam" id="TIGR01048">
    <property type="entry name" value="lysA"/>
    <property type="match status" value="1"/>
</dbReference>
<feature type="binding site" evidence="5">
    <location>
        <position position="258"/>
    </location>
    <ligand>
        <name>pyridoxal 5'-phosphate</name>
        <dbReference type="ChEBI" id="CHEBI:597326"/>
    </ligand>
</feature>
<dbReference type="InterPro" id="IPR029066">
    <property type="entry name" value="PLP-binding_barrel"/>
</dbReference>
<dbReference type="PATRIC" id="fig|1423726.3.peg.1000"/>
<evidence type="ECO:0000313" key="11">
    <source>
        <dbReference type="EMBL" id="KRK40336.1"/>
    </source>
</evidence>
<feature type="binding site" evidence="5">
    <location>
        <position position="344"/>
    </location>
    <ligand>
        <name>substrate</name>
    </ligand>
</feature>
<evidence type="ECO:0000256" key="2">
    <source>
        <dbReference type="ARBA" id="ARBA00022793"/>
    </source>
</evidence>
<dbReference type="HAMAP" id="MF_02120">
    <property type="entry name" value="LysA"/>
    <property type="match status" value="1"/>
</dbReference>
<reference evidence="11 12" key="1">
    <citation type="journal article" date="2015" name="Genome Announc.">
        <title>Expanding the biotechnology potential of lactobacilli through comparative genomics of 213 strains and associated genera.</title>
        <authorList>
            <person name="Sun Z."/>
            <person name="Harris H.M."/>
            <person name="McCann A."/>
            <person name="Guo C."/>
            <person name="Argimon S."/>
            <person name="Zhang W."/>
            <person name="Yang X."/>
            <person name="Jeffery I.B."/>
            <person name="Cooney J.C."/>
            <person name="Kagawa T.F."/>
            <person name="Liu W."/>
            <person name="Song Y."/>
            <person name="Salvetti E."/>
            <person name="Wrobel A."/>
            <person name="Rasinkangas P."/>
            <person name="Parkhill J."/>
            <person name="Rea M.C."/>
            <person name="O'Sullivan O."/>
            <person name="Ritari J."/>
            <person name="Douillard F.P."/>
            <person name="Paul Ross R."/>
            <person name="Yang R."/>
            <person name="Briner A.E."/>
            <person name="Felis G.E."/>
            <person name="de Vos W.M."/>
            <person name="Barrangou R."/>
            <person name="Klaenhammer T.R."/>
            <person name="Caufield P.W."/>
            <person name="Cui Y."/>
            <person name="Zhang H."/>
            <person name="O'Toole P.W."/>
        </authorList>
    </citation>
    <scope>NUCLEOTIDE SEQUENCE [LARGE SCALE GENOMIC DNA]</scope>
    <source>
        <strain evidence="11 12">DSM 20003</strain>
    </source>
</reference>
<evidence type="ECO:0000259" key="9">
    <source>
        <dbReference type="Pfam" id="PF00278"/>
    </source>
</evidence>
<feature type="active site" description="Proton donor" evidence="7">
    <location>
        <position position="371"/>
    </location>
</feature>
<accession>A0A0R1H1G8</accession>
<dbReference type="Pfam" id="PF00278">
    <property type="entry name" value="Orn_DAP_Arg_deC"/>
    <property type="match status" value="1"/>
</dbReference>